<name>A0ABD1BM37_CARAN</name>
<dbReference type="Pfam" id="PF00931">
    <property type="entry name" value="NB-ARC"/>
    <property type="match status" value="1"/>
</dbReference>
<dbReference type="Pfam" id="PF01582">
    <property type="entry name" value="TIR"/>
    <property type="match status" value="1"/>
</dbReference>
<evidence type="ECO:0000313" key="3">
    <source>
        <dbReference type="EMBL" id="KAL1218221.1"/>
    </source>
</evidence>
<organism evidence="3 4">
    <name type="scientific">Cardamine amara subsp. amara</name>
    <dbReference type="NCBI Taxonomy" id="228776"/>
    <lineage>
        <taxon>Eukaryota</taxon>
        <taxon>Viridiplantae</taxon>
        <taxon>Streptophyta</taxon>
        <taxon>Embryophyta</taxon>
        <taxon>Tracheophyta</taxon>
        <taxon>Spermatophyta</taxon>
        <taxon>Magnoliopsida</taxon>
        <taxon>eudicotyledons</taxon>
        <taxon>Gunneridae</taxon>
        <taxon>Pentapetalae</taxon>
        <taxon>rosids</taxon>
        <taxon>malvids</taxon>
        <taxon>Brassicales</taxon>
        <taxon>Brassicaceae</taxon>
        <taxon>Cardamineae</taxon>
        <taxon>Cardamine</taxon>
    </lineage>
</organism>
<evidence type="ECO:0000256" key="1">
    <source>
        <dbReference type="ARBA" id="ARBA00023027"/>
    </source>
</evidence>
<keyword evidence="4" id="KW-1185">Reference proteome</keyword>
<dbReference type="Gene3D" id="3.40.50.10140">
    <property type="entry name" value="Toll/interleukin-1 receptor homology (TIR) domain"/>
    <property type="match status" value="1"/>
</dbReference>
<sequence>MSASRQKFDVYLSFRGYDTGHNFIRSFYRELDGRNIRTFKNDKQWESGATISPELIRRAMEESIFAIVVLSVRYTASPWCLEELVKIMDLEKVGSIEVIPIFYGVEPSHVRRQIGVVAEHFEKHEGGEYPEKVLSWRQALTNLANISGYSSYHWEDDSEMIGEITDTISKNLLLAQPKRSGSKLVEIDTHMEAIHRLLDLNSNKDVKVIGIWARGGNERSALAKFVYENISQHFESHCFFKNVKRISQHLHQEFLSSMKWISQDRHKVYLESVKKISQDRHKEYLESLKKISQDRHMSHLHKEFLIWIQGQSLSESRLKNKKVLLVADDVDKLEQLEALAEYFNNFGPGSRVIITTQDKQLLKSFGVTLVYELGLLYIPDSS</sequence>
<dbReference type="AlphaFoldDB" id="A0ABD1BM37"/>
<dbReference type="PANTHER" id="PTHR11017:SF570">
    <property type="entry name" value="DISEASE RESISTANCE PROTEIN (TIR-NBS CLASS)-RELATED"/>
    <property type="match status" value="1"/>
</dbReference>
<dbReference type="InterPro" id="IPR044974">
    <property type="entry name" value="Disease_R_plants"/>
</dbReference>
<keyword evidence="1" id="KW-0520">NAD</keyword>
<feature type="domain" description="TIR" evidence="2">
    <location>
        <begin position="6"/>
        <end position="172"/>
    </location>
</feature>
<dbReference type="SMART" id="SM00255">
    <property type="entry name" value="TIR"/>
    <property type="match status" value="1"/>
</dbReference>
<accession>A0ABD1BM37</accession>
<dbReference type="InterPro" id="IPR035897">
    <property type="entry name" value="Toll_tir_struct_dom_sf"/>
</dbReference>
<evidence type="ECO:0000313" key="4">
    <source>
        <dbReference type="Proteomes" id="UP001558713"/>
    </source>
</evidence>
<dbReference type="InterPro" id="IPR000157">
    <property type="entry name" value="TIR_dom"/>
</dbReference>
<gene>
    <name evidence="3" type="ORF">V5N11_032894</name>
</gene>
<dbReference type="SUPFAM" id="SSF52200">
    <property type="entry name" value="Toll/Interleukin receptor TIR domain"/>
    <property type="match status" value="1"/>
</dbReference>
<dbReference type="Gene3D" id="3.40.50.300">
    <property type="entry name" value="P-loop containing nucleotide triphosphate hydrolases"/>
    <property type="match status" value="1"/>
</dbReference>
<proteinExistence type="predicted"/>
<comment type="caution">
    <text evidence="3">The sequence shown here is derived from an EMBL/GenBank/DDBJ whole genome shotgun (WGS) entry which is preliminary data.</text>
</comment>
<dbReference type="InterPro" id="IPR002182">
    <property type="entry name" value="NB-ARC"/>
</dbReference>
<dbReference type="FunFam" id="3.40.50.10140:FF:000007">
    <property type="entry name" value="Disease resistance protein (TIR-NBS-LRR class)"/>
    <property type="match status" value="1"/>
</dbReference>
<dbReference type="EMBL" id="JBANAX010000220">
    <property type="protein sequence ID" value="KAL1218221.1"/>
    <property type="molecule type" value="Genomic_DNA"/>
</dbReference>
<dbReference type="PANTHER" id="PTHR11017">
    <property type="entry name" value="LEUCINE-RICH REPEAT-CONTAINING PROTEIN"/>
    <property type="match status" value="1"/>
</dbReference>
<reference evidence="3 4" key="1">
    <citation type="submission" date="2024-04" db="EMBL/GenBank/DDBJ databases">
        <title>Genome assembly C_amara_ONT_v2.</title>
        <authorList>
            <person name="Yant L."/>
            <person name="Moore C."/>
            <person name="Slenker M."/>
        </authorList>
    </citation>
    <scope>NUCLEOTIDE SEQUENCE [LARGE SCALE GENOMIC DNA]</scope>
    <source>
        <tissue evidence="3">Leaf</tissue>
    </source>
</reference>
<dbReference type="PROSITE" id="PS50104">
    <property type="entry name" value="TIR"/>
    <property type="match status" value="1"/>
</dbReference>
<protein>
    <submittedName>
        <fullName evidence="3">Toll/interleukin-1 receptor-like protein</fullName>
    </submittedName>
</protein>
<dbReference type="InterPro" id="IPR027417">
    <property type="entry name" value="P-loop_NTPase"/>
</dbReference>
<dbReference type="SUPFAM" id="SSF52540">
    <property type="entry name" value="P-loop containing nucleoside triphosphate hydrolases"/>
    <property type="match status" value="1"/>
</dbReference>
<evidence type="ECO:0000259" key="2">
    <source>
        <dbReference type="PROSITE" id="PS50104"/>
    </source>
</evidence>
<dbReference type="Proteomes" id="UP001558713">
    <property type="component" value="Unassembled WGS sequence"/>
</dbReference>